<dbReference type="PANTHER" id="PTHR36388">
    <property type="entry name" value="OS02G0469000 PROTEIN"/>
    <property type="match status" value="1"/>
</dbReference>
<comment type="caution">
    <text evidence="2">The sequence shown here is derived from an EMBL/GenBank/DDBJ whole genome shotgun (WGS) entry which is preliminary data.</text>
</comment>
<dbReference type="Proteomes" id="UP000823388">
    <property type="component" value="Chromosome 1N"/>
</dbReference>
<dbReference type="OrthoDB" id="1894296at2759"/>
<reference evidence="2" key="1">
    <citation type="submission" date="2020-05" db="EMBL/GenBank/DDBJ databases">
        <title>WGS assembly of Panicum virgatum.</title>
        <authorList>
            <person name="Lovell J.T."/>
            <person name="Jenkins J."/>
            <person name="Shu S."/>
            <person name="Juenger T.E."/>
            <person name="Schmutz J."/>
        </authorList>
    </citation>
    <scope>NUCLEOTIDE SEQUENCE</scope>
    <source>
        <strain evidence="2">AP13</strain>
    </source>
</reference>
<accession>A0A8T0WYX3</accession>
<name>A0A8T0WYX3_PANVG</name>
<dbReference type="AlphaFoldDB" id="A0A8T0WYX3"/>
<feature type="region of interest" description="Disordered" evidence="1">
    <location>
        <begin position="161"/>
        <end position="183"/>
    </location>
</feature>
<evidence type="ECO:0000256" key="1">
    <source>
        <dbReference type="SAM" id="MobiDB-lite"/>
    </source>
</evidence>
<proteinExistence type="predicted"/>
<evidence type="ECO:0000313" key="3">
    <source>
        <dbReference type="Proteomes" id="UP000823388"/>
    </source>
</evidence>
<gene>
    <name evidence="2" type="ORF">PVAP13_1NG237700</name>
</gene>
<dbReference type="PANTHER" id="PTHR36388:SF1">
    <property type="entry name" value="OS02G0469000 PROTEIN"/>
    <property type="match status" value="1"/>
</dbReference>
<dbReference type="EMBL" id="CM029038">
    <property type="protein sequence ID" value="KAG2650846.1"/>
    <property type="molecule type" value="Genomic_DNA"/>
</dbReference>
<protein>
    <submittedName>
        <fullName evidence="2">Uncharacterized protein</fullName>
    </submittedName>
</protein>
<keyword evidence="3" id="KW-1185">Reference proteome</keyword>
<organism evidence="2 3">
    <name type="scientific">Panicum virgatum</name>
    <name type="common">Blackwell switchgrass</name>
    <dbReference type="NCBI Taxonomy" id="38727"/>
    <lineage>
        <taxon>Eukaryota</taxon>
        <taxon>Viridiplantae</taxon>
        <taxon>Streptophyta</taxon>
        <taxon>Embryophyta</taxon>
        <taxon>Tracheophyta</taxon>
        <taxon>Spermatophyta</taxon>
        <taxon>Magnoliopsida</taxon>
        <taxon>Liliopsida</taxon>
        <taxon>Poales</taxon>
        <taxon>Poaceae</taxon>
        <taxon>PACMAD clade</taxon>
        <taxon>Panicoideae</taxon>
        <taxon>Panicodae</taxon>
        <taxon>Paniceae</taxon>
        <taxon>Panicinae</taxon>
        <taxon>Panicum</taxon>
        <taxon>Panicum sect. Hiantes</taxon>
    </lineage>
</organism>
<evidence type="ECO:0000313" key="2">
    <source>
        <dbReference type="EMBL" id="KAG2650846.1"/>
    </source>
</evidence>
<sequence length="267" mass="29119">MAMTSEDGDILALLSEPSLTQEQLEAAESDDILPAILEATKSNTKAVEPSPEEAAWADSCFVQTSELSEDDWGAMRNALLDALEKPMESPFNTSEAVDDQGIHAISEARSHSLNAEKVPQHDDVPMEQMDNIDDDKDCNQACEVADVIRGVDEHGKQMDGYAVKPEDNNELASPEGLEQTESTDSIFKVWDLELSFSDDDDGELELIKDLKKLLKENGSPPESVYPTSPDDVAKPLDQISIDELVAGLSDLSILQTTSKITQVRSAP</sequence>